<gene>
    <name evidence="1" type="ORF">V5R04_06780</name>
</gene>
<accession>A0AAU7DYU7</accession>
<name>A0AAU7DYU7_9MICO</name>
<reference evidence="1" key="1">
    <citation type="submission" date="2024-02" db="EMBL/GenBank/DDBJ databases">
        <title>Tomenella chthoni gen. nov. sp. nov., a member of the family Jonesiaceae isolated from bat guano.</title>
        <authorList>
            <person name="Miller S.L."/>
            <person name="King J."/>
            <person name="Sankaranarayanan K."/>
            <person name="Lawson P.A."/>
        </authorList>
    </citation>
    <scope>NUCLEOTIDE SEQUENCE</scope>
    <source>
        <strain evidence="1">BS-20</strain>
    </source>
</reference>
<protein>
    <submittedName>
        <fullName evidence="1">Uncharacterized protein</fullName>
    </submittedName>
</protein>
<dbReference type="EMBL" id="CP146203">
    <property type="protein sequence ID" value="XBH22913.1"/>
    <property type="molecule type" value="Genomic_DNA"/>
</dbReference>
<proteinExistence type="predicted"/>
<sequence length="259" mass="28465">MGAEYFRQQVATTASASDTYDMLVDGARHEFGYDSYNGSISTTEGIKALNIKPMPLDDAIRLAESRYDSLAKRECEAIPFLKETKAMRDAVQVVNVTLDLKESELQDQTSLLAAIRKAGKFGKDLEITEFHRTNVQEVIPRVTVSVPRETTETLYFIMGPRISMMPKWDKGYPTQAAARAALDAAARQELTYSCPITGESSFEVIAITRRSSGKALLSAKATVRNLVQATFSVSTRKVLTPAEMGTELGGWVIHGWGAS</sequence>
<evidence type="ECO:0000313" key="1">
    <source>
        <dbReference type="EMBL" id="XBH22913.1"/>
    </source>
</evidence>
<organism evidence="1">
    <name type="scientific">Jonesiaceae bacterium BS-20</name>
    <dbReference type="NCBI Taxonomy" id="3120821"/>
    <lineage>
        <taxon>Bacteria</taxon>
        <taxon>Bacillati</taxon>
        <taxon>Actinomycetota</taxon>
        <taxon>Actinomycetes</taxon>
        <taxon>Micrococcales</taxon>
        <taxon>Jonesiaceae</taxon>
    </lineage>
</organism>
<dbReference type="AlphaFoldDB" id="A0AAU7DYU7"/>